<comment type="similarity">
    <text evidence="1">Belongs to the iron-sulfur cluster assembly SufBD family.</text>
</comment>
<dbReference type="EMBL" id="BARS01013350">
    <property type="protein sequence ID" value="GAF95938.1"/>
    <property type="molecule type" value="Genomic_DNA"/>
</dbReference>
<gene>
    <name evidence="3" type="ORF">S01H1_23240</name>
</gene>
<dbReference type="PANTHER" id="PTHR30508:SF1">
    <property type="entry name" value="UPF0051 PROTEIN ABCI8, CHLOROPLASTIC-RELATED"/>
    <property type="match status" value="1"/>
</dbReference>
<feature type="non-terminal residue" evidence="3">
    <location>
        <position position="1"/>
    </location>
</feature>
<dbReference type="InterPro" id="IPR000825">
    <property type="entry name" value="SUF_FeS_clus_asmbl_SufBD_core"/>
</dbReference>
<evidence type="ECO:0000259" key="2">
    <source>
        <dbReference type="Pfam" id="PF01458"/>
    </source>
</evidence>
<accession>X0TQU0</accession>
<dbReference type="InterPro" id="IPR037284">
    <property type="entry name" value="SUF_FeS_clus_asmbl_SufBD_sf"/>
</dbReference>
<organism evidence="3">
    <name type="scientific">marine sediment metagenome</name>
    <dbReference type="NCBI Taxonomy" id="412755"/>
    <lineage>
        <taxon>unclassified sequences</taxon>
        <taxon>metagenomes</taxon>
        <taxon>ecological metagenomes</taxon>
    </lineage>
</organism>
<dbReference type="Pfam" id="PF01458">
    <property type="entry name" value="SUFBD_core"/>
    <property type="match status" value="1"/>
</dbReference>
<protein>
    <recommendedName>
        <fullName evidence="2">SUF system FeS cluster assembly SufBD core domain-containing protein</fullName>
    </recommendedName>
</protein>
<comment type="caution">
    <text evidence="3">The sequence shown here is derived from an EMBL/GenBank/DDBJ whole genome shotgun (WGS) entry which is preliminary data.</text>
</comment>
<dbReference type="SUPFAM" id="SSF101960">
    <property type="entry name" value="Stabilizer of iron transporter SufD"/>
    <property type="match status" value="1"/>
</dbReference>
<dbReference type="InterPro" id="IPR055346">
    <property type="entry name" value="Fe-S_cluster_assembly_SufBD"/>
</dbReference>
<dbReference type="GO" id="GO:0016226">
    <property type="term" value="P:iron-sulfur cluster assembly"/>
    <property type="evidence" value="ECO:0007669"/>
    <property type="project" value="InterPro"/>
</dbReference>
<dbReference type="PANTHER" id="PTHR30508">
    <property type="entry name" value="FES CLUSTER ASSEMBLY PROTEIN SUF"/>
    <property type="match status" value="1"/>
</dbReference>
<evidence type="ECO:0000256" key="1">
    <source>
        <dbReference type="ARBA" id="ARBA00043967"/>
    </source>
</evidence>
<feature type="domain" description="SUF system FeS cluster assembly SufBD core" evidence="2">
    <location>
        <begin position="17"/>
        <end position="84"/>
    </location>
</feature>
<proteinExistence type="inferred from homology"/>
<evidence type="ECO:0000313" key="3">
    <source>
        <dbReference type="EMBL" id="GAF95938.1"/>
    </source>
</evidence>
<reference evidence="3" key="1">
    <citation type="journal article" date="2014" name="Front. Microbiol.">
        <title>High frequency of phylogenetically diverse reductive dehalogenase-homologous genes in deep subseafloor sedimentary metagenomes.</title>
        <authorList>
            <person name="Kawai M."/>
            <person name="Futagami T."/>
            <person name="Toyoda A."/>
            <person name="Takaki Y."/>
            <person name="Nishi S."/>
            <person name="Hori S."/>
            <person name="Arai W."/>
            <person name="Tsubouchi T."/>
            <person name="Morono Y."/>
            <person name="Uchiyama I."/>
            <person name="Ito T."/>
            <person name="Fujiyama A."/>
            <person name="Inagaki F."/>
            <person name="Takami H."/>
        </authorList>
    </citation>
    <scope>NUCLEOTIDE SEQUENCE</scope>
    <source>
        <strain evidence="3">Expedition CK06-06</strain>
    </source>
</reference>
<sequence length="112" mass="12023">GGNIIARGHLVGQVADVKGHLECRGLILSEKGAIHAIPELEGWVEGVDLSHEAAVGKIAEEEIEYLMARGLSRDDAVAVIVRGFLSVDIEGLPPELSAQMQRAIEMSEQELL</sequence>
<dbReference type="AlphaFoldDB" id="X0TQU0"/>
<name>X0TQU0_9ZZZZ</name>